<keyword evidence="4" id="KW-0804">Transcription</keyword>
<accession>A0A0E3ZA72</accession>
<dbReference type="GO" id="GO:0003700">
    <property type="term" value="F:DNA-binding transcription factor activity"/>
    <property type="evidence" value="ECO:0007669"/>
    <property type="project" value="InterPro"/>
</dbReference>
<dbReference type="CDD" id="cd05466">
    <property type="entry name" value="PBP2_LTTR_substrate"/>
    <property type="match status" value="1"/>
</dbReference>
<dbReference type="PANTHER" id="PTHR30126">
    <property type="entry name" value="HTH-TYPE TRANSCRIPTIONAL REGULATOR"/>
    <property type="match status" value="1"/>
</dbReference>
<dbReference type="PANTHER" id="PTHR30126:SF64">
    <property type="entry name" value="HTH-TYPE TRANSCRIPTIONAL REGULATOR CITR"/>
    <property type="match status" value="1"/>
</dbReference>
<keyword evidence="2" id="KW-0805">Transcription regulation</keyword>
<dbReference type="InterPro" id="IPR000847">
    <property type="entry name" value="LysR_HTH_N"/>
</dbReference>
<reference evidence="6 7" key="1">
    <citation type="journal article" date="2012" name="BMC Genomics">
        <title>Genomic sequence analysis and characterization of Sneathia amnii sp. nov.</title>
        <authorList>
            <consortium name="Vaginal Microbiome Consortium (additional members)"/>
            <person name="Harwich M.D.Jr."/>
            <person name="Serrano M.G."/>
            <person name="Fettweis J.M."/>
            <person name="Alves J.M."/>
            <person name="Reimers M.A."/>
            <person name="Buck G.A."/>
            <person name="Jefferson K.K."/>
        </authorList>
    </citation>
    <scope>NUCLEOTIDE SEQUENCE [LARGE SCALE GENOMIC DNA]</scope>
    <source>
        <strain evidence="6 7">SN35</strain>
    </source>
</reference>
<dbReference type="InterPro" id="IPR036390">
    <property type="entry name" value="WH_DNA-bd_sf"/>
</dbReference>
<evidence type="ECO:0000256" key="1">
    <source>
        <dbReference type="ARBA" id="ARBA00009437"/>
    </source>
</evidence>
<evidence type="ECO:0000256" key="2">
    <source>
        <dbReference type="ARBA" id="ARBA00023015"/>
    </source>
</evidence>
<evidence type="ECO:0000256" key="3">
    <source>
        <dbReference type="ARBA" id="ARBA00023125"/>
    </source>
</evidence>
<sequence length="297" mass="34888">MDLNSLKVFYEACLAKSFTKASQKLYISQSAVSIQIKKLEQSMDVQLIERNSKSFKLTIEGQNLFKMAQDIFERVDRMECVMKRLITEQKKKILIGATHNVGEPILPTIVKKYLQLRPNVELDIFVKNSATLYKYLKEGKLDVIITEDLYIKDDSIRVINTDDYPFVIIAPNEIENYEDLNNIYYLKRNAEQTLLYINKFEEKIGINIEKIMNVNGSIETTKRLVKMGVGYAVLPYYCVHENLKYNEFKVMYRFTKSYNKFQIMYMRDNTTNDLITDFVSFVRKIDIRSSLKDIKKV</sequence>
<dbReference type="Pfam" id="PF00126">
    <property type="entry name" value="HTH_1"/>
    <property type="match status" value="1"/>
</dbReference>
<dbReference type="AlphaFoldDB" id="A0A0E3ZA72"/>
<dbReference type="OrthoDB" id="63123at2"/>
<dbReference type="Gene3D" id="3.40.190.290">
    <property type="match status" value="1"/>
</dbReference>
<dbReference type="Gene3D" id="1.10.10.10">
    <property type="entry name" value="Winged helix-like DNA-binding domain superfamily/Winged helix DNA-binding domain"/>
    <property type="match status" value="1"/>
</dbReference>
<dbReference type="PRINTS" id="PR00039">
    <property type="entry name" value="HTHLYSR"/>
</dbReference>
<organism evidence="6 7">
    <name type="scientific">Sneathia vaginalis</name>
    <dbReference type="NCBI Taxonomy" id="187101"/>
    <lineage>
        <taxon>Bacteria</taxon>
        <taxon>Fusobacteriati</taxon>
        <taxon>Fusobacteriota</taxon>
        <taxon>Fusobacteriia</taxon>
        <taxon>Fusobacteriales</taxon>
        <taxon>Leptotrichiaceae</taxon>
        <taxon>Sneathia</taxon>
    </lineage>
</organism>
<evidence type="ECO:0000313" key="7">
    <source>
        <dbReference type="Proteomes" id="UP000033103"/>
    </source>
</evidence>
<evidence type="ECO:0000259" key="5">
    <source>
        <dbReference type="PROSITE" id="PS50931"/>
    </source>
</evidence>
<dbReference type="EMBL" id="CP011280">
    <property type="protein sequence ID" value="AKC95716.1"/>
    <property type="molecule type" value="Genomic_DNA"/>
</dbReference>
<dbReference type="InterPro" id="IPR005119">
    <property type="entry name" value="LysR_subst-bd"/>
</dbReference>
<dbReference type="Pfam" id="PF03466">
    <property type="entry name" value="LysR_substrate"/>
    <property type="match status" value="1"/>
</dbReference>
<dbReference type="SUPFAM" id="SSF46785">
    <property type="entry name" value="Winged helix' DNA-binding domain"/>
    <property type="match status" value="1"/>
</dbReference>
<dbReference type="KEGG" id="sns:VC03_04290"/>
<dbReference type="STRING" id="187101.VC03_04290"/>
<proteinExistence type="inferred from homology"/>
<dbReference type="RefSeq" id="WP_046328821.1">
    <property type="nucleotide sequence ID" value="NZ_CP011280.1"/>
</dbReference>
<dbReference type="GO" id="GO:0000976">
    <property type="term" value="F:transcription cis-regulatory region binding"/>
    <property type="evidence" value="ECO:0007669"/>
    <property type="project" value="TreeGrafter"/>
</dbReference>
<gene>
    <name evidence="6" type="ORF">VC03_04290</name>
</gene>
<dbReference type="FunFam" id="1.10.10.10:FF:000001">
    <property type="entry name" value="LysR family transcriptional regulator"/>
    <property type="match status" value="1"/>
</dbReference>
<keyword evidence="7" id="KW-1185">Reference proteome</keyword>
<comment type="similarity">
    <text evidence="1">Belongs to the LysR transcriptional regulatory family.</text>
</comment>
<dbReference type="HOGENOM" id="CLU_039613_6_1_0"/>
<dbReference type="PATRIC" id="fig|1069640.6.peg.846"/>
<protein>
    <submittedName>
        <fullName evidence="6">LysR family transcriptional regulator</fullName>
    </submittedName>
</protein>
<evidence type="ECO:0000313" key="6">
    <source>
        <dbReference type="EMBL" id="AKC95716.1"/>
    </source>
</evidence>
<dbReference type="SUPFAM" id="SSF53850">
    <property type="entry name" value="Periplasmic binding protein-like II"/>
    <property type="match status" value="1"/>
</dbReference>
<dbReference type="Proteomes" id="UP000033103">
    <property type="component" value="Chromosome"/>
</dbReference>
<feature type="domain" description="HTH lysR-type" evidence="5">
    <location>
        <begin position="1"/>
        <end position="58"/>
    </location>
</feature>
<keyword evidence="3" id="KW-0238">DNA-binding</keyword>
<evidence type="ECO:0000256" key="4">
    <source>
        <dbReference type="ARBA" id="ARBA00023163"/>
    </source>
</evidence>
<name>A0A0E3ZA72_9FUSO</name>
<dbReference type="InterPro" id="IPR036388">
    <property type="entry name" value="WH-like_DNA-bd_sf"/>
</dbReference>
<dbReference type="PROSITE" id="PS50931">
    <property type="entry name" value="HTH_LYSR"/>
    <property type="match status" value="1"/>
</dbReference>